<dbReference type="InterPro" id="IPR011123">
    <property type="entry name" value="Y_Y_Y"/>
</dbReference>
<dbReference type="Gene3D" id="2.130.10.10">
    <property type="entry name" value="YVTN repeat-like/Quinoprotein amine dehydrogenase"/>
    <property type="match status" value="3"/>
</dbReference>
<dbReference type="EMBL" id="CP060139">
    <property type="protein sequence ID" value="QNR25205.1"/>
    <property type="molecule type" value="Genomic_DNA"/>
</dbReference>
<dbReference type="InterPro" id="IPR013783">
    <property type="entry name" value="Ig-like_fold"/>
</dbReference>
<dbReference type="CDD" id="cd00146">
    <property type="entry name" value="PKD"/>
    <property type="match status" value="1"/>
</dbReference>
<feature type="domain" description="Signal transduction histidine kinase internal region" evidence="2">
    <location>
        <begin position="739"/>
        <end position="817"/>
    </location>
</feature>
<dbReference type="SUPFAM" id="SSF63829">
    <property type="entry name" value="Calcium-dependent phosphotriesterase"/>
    <property type="match status" value="1"/>
</dbReference>
<proteinExistence type="predicted"/>
<evidence type="ECO:0000313" key="4">
    <source>
        <dbReference type="EMBL" id="QNR25205.1"/>
    </source>
</evidence>
<dbReference type="SUPFAM" id="SSF55874">
    <property type="entry name" value="ATPase domain of HSP90 chaperone/DNA topoisomerase II/histidine kinase"/>
    <property type="match status" value="1"/>
</dbReference>
<organism evidence="4 5">
    <name type="scientific">Croceimicrobium hydrocarbonivorans</name>
    <dbReference type="NCBI Taxonomy" id="2761580"/>
    <lineage>
        <taxon>Bacteria</taxon>
        <taxon>Pseudomonadati</taxon>
        <taxon>Bacteroidota</taxon>
        <taxon>Flavobacteriia</taxon>
        <taxon>Flavobacteriales</taxon>
        <taxon>Owenweeksiaceae</taxon>
        <taxon>Croceimicrobium</taxon>
    </lineage>
</organism>
<dbReference type="RefSeq" id="WP_210759731.1">
    <property type="nucleotide sequence ID" value="NZ_CP060139.1"/>
</dbReference>
<dbReference type="InterPro" id="IPR011047">
    <property type="entry name" value="Quinoprotein_ADH-like_sf"/>
</dbReference>
<dbReference type="InterPro" id="IPR036890">
    <property type="entry name" value="HATPase_C_sf"/>
</dbReference>
<evidence type="ECO:0000259" key="2">
    <source>
        <dbReference type="Pfam" id="PF06580"/>
    </source>
</evidence>
<dbReference type="GO" id="GO:0016020">
    <property type="term" value="C:membrane"/>
    <property type="evidence" value="ECO:0007669"/>
    <property type="project" value="InterPro"/>
</dbReference>
<keyword evidence="5" id="KW-1185">Reference proteome</keyword>
<feature type="transmembrane region" description="Helical" evidence="1">
    <location>
        <begin position="700"/>
        <end position="723"/>
    </location>
</feature>
<dbReference type="InterPro" id="IPR015943">
    <property type="entry name" value="WD40/YVTN_repeat-like_dom_sf"/>
</dbReference>
<dbReference type="Pfam" id="PF06580">
    <property type="entry name" value="His_kinase"/>
    <property type="match status" value="1"/>
</dbReference>
<dbReference type="SUPFAM" id="SSF50998">
    <property type="entry name" value="Quinoprotein alcohol dehydrogenase-like"/>
    <property type="match status" value="1"/>
</dbReference>
<keyword evidence="1" id="KW-0812">Transmembrane</keyword>
<keyword evidence="4" id="KW-0808">Transferase</keyword>
<dbReference type="AlphaFoldDB" id="A0A7H0VHK7"/>
<keyword evidence="4" id="KW-0418">Kinase</keyword>
<reference evidence="4 5" key="1">
    <citation type="submission" date="2020-08" db="EMBL/GenBank/DDBJ databases">
        <title>Croceimicrobium hydrocarbonivorans gen. nov., sp. nov., a novel marine bacterium isolated from a bacterial consortium that degrades polyethylene terephthalate.</title>
        <authorList>
            <person name="Liu R."/>
        </authorList>
    </citation>
    <scope>NUCLEOTIDE SEQUENCE [LARGE SCALE GENOMIC DNA]</scope>
    <source>
        <strain evidence="4 5">A20-9</strain>
    </source>
</reference>
<feature type="domain" description="Two component regulator three Y" evidence="3">
    <location>
        <begin position="631"/>
        <end position="692"/>
    </location>
</feature>
<protein>
    <submittedName>
        <fullName evidence="4">Histidine kinase</fullName>
    </submittedName>
</protein>
<evidence type="ECO:0000313" key="5">
    <source>
        <dbReference type="Proteomes" id="UP000516305"/>
    </source>
</evidence>
<dbReference type="PANTHER" id="PTHR34220:SF7">
    <property type="entry name" value="SENSOR HISTIDINE KINASE YPDA"/>
    <property type="match status" value="1"/>
</dbReference>
<keyword evidence="1" id="KW-0472">Membrane</keyword>
<accession>A0A7H0VHK7</accession>
<gene>
    <name evidence="4" type="ORF">H4K34_05020</name>
</gene>
<dbReference type="InterPro" id="IPR050640">
    <property type="entry name" value="Bact_2-comp_sensor_kinase"/>
</dbReference>
<dbReference type="GO" id="GO:0000155">
    <property type="term" value="F:phosphorelay sensor kinase activity"/>
    <property type="evidence" value="ECO:0007669"/>
    <property type="project" value="InterPro"/>
</dbReference>
<dbReference type="Gene3D" id="3.30.565.10">
    <property type="entry name" value="Histidine kinase-like ATPase, C-terminal domain"/>
    <property type="match status" value="1"/>
</dbReference>
<keyword evidence="1" id="KW-1133">Transmembrane helix</keyword>
<dbReference type="InterPro" id="IPR010559">
    <property type="entry name" value="Sig_transdc_His_kin_internal"/>
</dbReference>
<dbReference type="Gene3D" id="2.60.40.10">
    <property type="entry name" value="Immunoglobulins"/>
    <property type="match status" value="1"/>
</dbReference>
<evidence type="ECO:0000256" key="1">
    <source>
        <dbReference type="SAM" id="Phobius"/>
    </source>
</evidence>
<dbReference type="KEGG" id="chyd:H4K34_05020"/>
<dbReference type="PANTHER" id="PTHR34220">
    <property type="entry name" value="SENSOR HISTIDINE KINASE YPDA"/>
    <property type="match status" value="1"/>
</dbReference>
<dbReference type="Proteomes" id="UP000516305">
    <property type="component" value="Chromosome"/>
</dbReference>
<sequence length="947" mass="106466">MFLHAQSLVFRQLDVENGLPCQETYETLQASDGFLWIATDRGVCRYNGRGFQCFSVEDGLLDNAVLGLYEDRGGNIWFPLALGGLNYWDGQSIKEYKYNDTLLKFIPNSGSIDRIVFDEKGSLWVVGFKEGILLEIDKYGESIPHVTAGLRGYFYIWEFANEDLLSGPFYAPSDYSISKADSSILVFKRPMGSDTLQLPFLFSGSARTEVLKQSDSSYLIAIDSILLQIKHGELKARHDFKRAVVGIEATSQDGIWITTEEGLFNFKEGLEGNYTIYLSGNNPCFVAKDFEGGLWVNSLSAGLFYLPPLRWQELALNNSAVSKLALFANEIAFSDFKGSISLLKQTKNGVQVDTILKNAGYSPILCVDGDTLYAGSNLVMRREQDCQSKKTDLQRVLSYSKGRSGKVYAGTITGYVELLQAEEVYSSADHGFSQRVTAIAEMANAEVLIGTGKGLYRKVGQSFLKISDFAVVDIVQAPKETYWILSDGQGTYRYQNGELELIEHLNLTSNLSTCGFWDSQGNLWIGTTKGLNRVEFLSEKPLRTRSTQFDISDGLPSNQINSLIEKNKALVIGTNKGIVRINLDQLDRNRTPPKLAFTGIRINNQIQNEQAPIKLSPSENELTFEFEGISFRDARELSYKYKLEGQDELWQSTDQNKVNYTNLKAGNYTFLLSVKNGDGQWSEVIESQSFSIKQSLFGSLWFWLGVWLLFAALVVFISFKIVFYVKRNEANKRELLIAEQVALKAQMKPHFIFNALNAIQLFIARNQKKEANDYLSNFSQLMRSILDGSSKGLISLSEELAMLENYLKLEMLRLKDKVTYDIQVGKEICAERVLIPPMLIQPILENALWHGLSSKETAGLLQLRIGLRESNLQIEVEDNGIGREMAAKQKADNRRKGESIGLQNIIDRLKIAYPKRVDQPVTIIDLFDGLKPMGTRVILLIPIDLNT</sequence>
<dbReference type="Pfam" id="PF07495">
    <property type="entry name" value="Y_Y_Y"/>
    <property type="match status" value="1"/>
</dbReference>
<name>A0A7H0VHK7_9FLAO</name>
<evidence type="ECO:0000259" key="3">
    <source>
        <dbReference type="Pfam" id="PF07495"/>
    </source>
</evidence>